<sequence length="386" mass="43756">MKPVKTNVILIVTVLGLFMPISVQGQFFKKLKKNVENKIVKKASEKTDEFLNGNGEKTSVPDAKPGPASDNTISQSETADKKDPVAVNDHNVLTFKATSKDFRDVVIQAHKGLPRYGDVYFLRGTTAPTMNKAYKALLELKFLESTFKDLDQSKLTKHQNIAGDLAKKNSEFAQNHLLILARETLSDEKLQDYFCDSEAKSPCNFYNPAGDRAHVSSWGGNRNNEFAQNRSYTNFIKNHYGTLQAWSNSFYEDGTQIAYFVARGAVAEKYDFKNKGYWIRSIFSIGGDFILHNSNFLAYSENEKTLKNYSKKVFLPVGPTAAKTFNLIERSPVFVVFKVKVTPKITSPNRISWEFELEDTKMEFYKDGLLSQKMGESDIRTIKFKD</sequence>
<keyword evidence="3" id="KW-1185">Reference proteome</keyword>
<proteinExistence type="predicted"/>
<protein>
    <recommendedName>
        <fullName evidence="4">SCP domain-containing protein</fullName>
    </recommendedName>
</protein>
<reference evidence="2 3" key="1">
    <citation type="submission" date="2023-03" db="EMBL/GenBank/DDBJ databases">
        <title>Muricauda XX sp. nov. and Muricauda XXX sp. nov., two novel species isolated from Okinawa Trough.</title>
        <authorList>
            <person name="Cao W."/>
            <person name="Deng X."/>
        </authorList>
    </citation>
    <scope>NUCLEOTIDE SEQUENCE [LARGE SCALE GENOMIC DNA]</scope>
    <source>
        <strain evidence="2 3">81s02</strain>
    </source>
</reference>
<name>A0ABT5XT30_9FLAO</name>
<feature type="region of interest" description="Disordered" evidence="1">
    <location>
        <begin position="50"/>
        <end position="83"/>
    </location>
</feature>
<evidence type="ECO:0000256" key="1">
    <source>
        <dbReference type="SAM" id="MobiDB-lite"/>
    </source>
</evidence>
<gene>
    <name evidence="2" type="ORF">PY091_17790</name>
</gene>
<evidence type="ECO:0000313" key="3">
    <source>
        <dbReference type="Proteomes" id="UP001217083"/>
    </source>
</evidence>
<comment type="caution">
    <text evidence="2">The sequence shown here is derived from an EMBL/GenBank/DDBJ whole genome shotgun (WGS) entry which is preliminary data.</text>
</comment>
<evidence type="ECO:0008006" key="4">
    <source>
        <dbReference type="Google" id="ProtNLM"/>
    </source>
</evidence>
<dbReference type="EMBL" id="JARFVA010000009">
    <property type="protein sequence ID" value="MDF0709069.1"/>
    <property type="molecule type" value="Genomic_DNA"/>
</dbReference>
<dbReference type="Proteomes" id="UP001217083">
    <property type="component" value="Unassembled WGS sequence"/>
</dbReference>
<organism evidence="2 3">
    <name type="scientific">Flagellimonas okinawensis</name>
    <dbReference type="NCBI Taxonomy" id="3031324"/>
    <lineage>
        <taxon>Bacteria</taxon>
        <taxon>Pseudomonadati</taxon>
        <taxon>Bacteroidota</taxon>
        <taxon>Flavobacteriia</taxon>
        <taxon>Flavobacteriales</taxon>
        <taxon>Flavobacteriaceae</taxon>
        <taxon>Flagellimonas</taxon>
    </lineage>
</organism>
<evidence type="ECO:0000313" key="2">
    <source>
        <dbReference type="EMBL" id="MDF0709069.1"/>
    </source>
</evidence>
<dbReference type="RefSeq" id="WP_275650838.1">
    <property type="nucleotide sequence ID" value="NZ_JARFVA010000009.1"/>
</dbReference>
<accession>A0ABT5XT30</accession>